<accession>A0AAE0UJG6</accession>
<dbReference type="InterPro" id="IPR036179">
    <property type="entry name" value="Ig-like_dom_sf"/>
</dbReference>
<comment type="subcellular location">
    <subcellularLocation>
        <location evidence="1">Membrane</location>
    </subcellularLocation>
</comment>
<keyword evidence="7" id="KW-1185">Reference proteome</keyword>
<dbReference type="EMBL" id="JAUCMX010000028">
    <property type="protein sequence ID" value="KAK3507783.1"/>
    <property type="molecule type" value="Genomic_DNA"/>
</dbReference>
<dbReference type="InterPro" id="IPR013106">
    <property type="entry name" value="Ig_V-set"/>
</dbReference>
<dbReference type="Gene3D" id="2.60.40.10">
    <property type="entry name" value="Immunoglobulins"/>
    <property type="match status" value="1"/>
</dbReference>
<comment type="caution">
    <text evidence="6">The sequence shown here is derived from an EMBL/GenBank/DDBJ whole genome shotgun (WGS) entry which is preliminary data.</text>
</comment>
<proteinExistence type="predicted"/>
<evidence type="ECO:0000259" key="5">
    <source>
        <dbReference type="PROSITE" id="PS50835"/>
    </source>
</evidence>
<gene>
    <name evidence="6" type="ORF">QTP70_000374</name>
</gene>
<protein>
    <recommendedName>
        <fullName evidence="5">Ig-like domain-containing protein</fullName>
    </recommendedName>
</protein>
<keyword evidence="3" id="KW-0393">Immunoglobulin domain</keyword>
<dbReference type="Proteomes" id="UP001274896">
    <property type="component" value="Unassembled WGS sequence"/>
</dbReference>
<dbReference type="GO" id="GO:0050852">
    <property type="term" value="P:T cell receptor signaling pathway"/>
    <property type="evidence" value="ECO:0007669"/>
    <property type="project" value="TreeGrafter"/>
</dbReference>
<dbReference type="SUPFAM" id="SSF48726">
    <property type="entry name" value="Immunoglobulin"/>
    <property type="match status" value="1"/>
</dbReference>
<evidence type="ECO:0000256" key="3">
    <source>
        <dbReference type="ARBA" id="ARBA00023319"/>
    </source>
</evidence>
<keyword evidence="2" id="KW-0472">Membrane</keyword>
<dbReference type="InterPro" id="IPR013783">
    <property type="entry name" value="Ig-like_fold"/>
</dbReference>
<dbReference type="GO" id="GO:0005102">
    <property type="term" value="F:signaling receptor binding"/>
    <property type="evidence" value="ECO:0007669"/>
    <property type="project" value="TreeGrafter"/>
</dbReference>
<evidence type="ECO:0000313" key="7">
    <source>
        <dbReference type="Proteomes" id="UP001274896"/>
    </source>
</evidence>
<organism evidence="6 7">
    <name type="scientific">Hemibagrus guttatus</name>
    <dbReference type="NCBI Taxonomy" id="175788"/>
    <lineage>
        <taxon>Eukaryota</taxon>
        <taxon>Metazoa</taxon>
        <taxon>Chordata</taxon>
        <taxon>Craniata</taxon>
        <taxon>Vertebrata</taxon>
        <taxon>Euteleostomi</taxon>
        <taxon>Actinopterygii</taxon>
        <taxon>Neopterygii</taxon>
        <taxon>Teleostei</taxon>
        <taxon>Ostariophysi</taxon>
        <taxon>Siluriformes</taxon>
        <taxon>Bagridae</taxon>
        <taxon>Hemibagrus</taxon>
    </lineage>
</organism>
<dbReference type="InterPro" id="IPR007110">
    <property type="entry name" value="Ig-like_dom"/>
</dbReference>
<evidence type="ECO:0000313" key="6">
    <source>
        <dbReference type="EMBL" id="KAK3507783.1"/>
    </source>
</evidence>
<evidence type="ECO:0000256" key="2">
    <source>
        <dbReference type="ARBA" id="ARBA00023136"/>
    </source>
</evidence>
<feature type="region of interest" description="Disordered" evidence="4">
    <location>
        <begin position="232"/>
        <end position="257"/>
    </location>
</feature>
<feature type="region of interest" description="Disordered" evidence="4">
    <location>
        <begin position="1"/>
        <end position="33"/>
    </location>
</feature>
<evidence type="ECO:0000256" key="4">
    <source>
        <dbReference type="SAM" id="MobiDB-lite"/>
    </source>
</evidence>
<name>A0AAE0UJG6_9TELE</name>
<dbReference type="PANTHER" id="PTHR24100">
    <property type="entry name" value="BUTYROPHILIN"/>
    <property type="match status" value="1"/>
</dbReference>
<feature type="domain" description="Ig-like" evidence="5">
    <location>
        <begin position="83"/>
        <end position="170"/>
    </location>
</feature>
<dbReference type="AlphaFoldDB" id="A0AAE0UJG6"/>
<evidence type="ECO:0000256" key="1">
    <source>
        <dbReference type="ARBA" id="ARBA00004370"/>
    </source>
</evidence>
<dbReference type="Pfam" id="PF07686">
    <property type="entry name" value="V-set"/>
    <property type="match status" value="1"/>
</dbReference>
<dbReference type="InterPro" id="IPR050504">
    <property type="entry name" value="IgSF_BTN/MOG"/>
</dbReference>
<reference evidence="6" key="1">
    <citation type="submission" date="2023-06" db="EMBL/GenBank/DDBJ databases">
        <title>Male Hemibagrus guttatus genome.</title>
        <authorList>
            <person name="Bian C."/>
        </authorList>
    </citation>
    <scope>NUCLEOTIDE SEQUENCE</scope>
    <source>
        <strain evidence="6">Male_cb2023</strain>
        <tissue evidence="6">Muscle</tissue>
    </source>
</reference>
<dbReference type="PROSITE" id="PS50835">
    <property type="entry name" value="IG_LIKE"/>
    <property type="match status" value="1"/>
</dbReference>
<dbReference type="PANTHER" id="PTHR24100:SF130">
    <property type="entry name" value="BUTYROPHILIN-LIKE PROTEIN 9"/>
    <property type="match status" value="1"/>
</dbReference>
<dbReference type="GO" id="GO:0001817">
    <property type="term" value="P:regulation of cytokine production"/>
    <property type="evidence" value="ECO:0007669"/>
    <property type="project" value="TreeGrafter"/>
</dbReference>
<sequence>MAVEVARASVSDASGTSPWGGVPGMPHRKEAPGQTQEMLERLCLLAGLGTPRGPSRRDGGTVWGEEDEFKLIGPSGKEEYHHSAVTLSCHLSPEISAVDLEIRWFQETACVCVHKNREVTEGRGYEGRVSLFTQQLDRGIISLQLRDCNWLDEGCYRCQVTDGDRPEEITVEIGGAFSWPSVWIQLLPPPVGPPLQNTSPTMDPAELHEIIVRQGAVICSYQDQVEALQNQLRSASTAAPRDPPAAHGESPRLAMPEKFDGSADRCRGFLRQCEVFFSHQLRIYCEEGPPFYCRY</sequence>
<dbReference type="GO" id="GO:0009897">
    <property type="term" value="C:external side of plasma membrane"/>
    <property type="evidence" value="ECO:0007669"/>
    <property type="project" value="TreeGrafter"/>
</dbReference>